<sequence>MVYDCRTKGTFTRETERENQSCTISVDTRTPLCHFPLFGFGLLKLNLRMYVQRLANGHAEHPPEFFYTGSLWKLICPSKREVMSFGDFKQRGTLLTKLPKVENGILHYPSTSSTNLTRMVLLESRP</sequence>
<protein>
    <submittedName>
        <fullName evidence="1">Uncharacterized protein</fullName>
    </submittedName>
</protein>
<keyword evidence="2" id="KW-1185">Reference proteome</keyword>
<name>M4EZU4_BRACM</name>
<proteinExistence type="predicted"/>
<dbReference type="OMA" id="RENQSCT"/>
<evidence type="ECO:0000313" key="1">
    <source>
        <dbReference type="EnsemblPlants" id="Bra034337.1-P"/>
    </source>
</evidence>
<reference evidence="1 2" key="2">
    <citation type="journal article" date="2018" name="Hortic Res">
        <title>Improved Brassica rapa reference genome by single-molecule sequencing and chromosome conformation capture technologies.</title>
        <authorList>
            <person name="Zhang L."/>
            <person name="Cai X."/>
            <person name="Wu J."/>
            <person name="Liu M."/>
            <person name="Grob S."/>
            <person name="Cheng F."/>
            <person name="Liang J."/>
            <person name="Cai C."/>
            <person name="Liu Z."/>
            <person name="Liu B."/>
            <person name="Wang F."/>
            <person name="Li S."/>
            <person name="Liu F."/>
            <person name="Li X."/>
            <person name="Cheng L."/>
            <person name="Yang W."/>
            <person name="Li M.H."/>
            <person name="Grossniklaus U."/>
            <person name="Zheng H."/>
            <person name="Wang X."/>
        </authorList>
    </citation>
    <scope>NUCLEOTIDE SEQUENCE [LARGE SCALE GENOMIC DNA]</scope>
    <source>
        <strain evidence="1 2">cv. Chiifu-401-42</strain>
    </source>
</reference>
<organism evidence="1 2">
    <name type="scientific">Brassica campestris</name>
    <name type="common">Field mustard</name>
    <dbReference type="NCBI Taxonomy" id="3711"/>
    <lineage>
        <taxon>Eukaryota</taxon>
        <taxon>Viridiplantae</taxon>
        <taxon>Streptophyta</taxon>
        <taxon>Embryophyta</taxon>
        <taxon>Tracheophyta</taxon>
        <taxon>Spermatophyta</taxon>
        <taxon>Magnoliopsida</taxon>
        <taxon>eudicotyledons</taxon>
        <taxon>Gunneridae</taxon>
        <taxon>Pentapetalae</taxon>
        <taxon>rosids</taxon>
        <taxon>malvids</taxon>
        <taxon>Brassicales</taxon>
        <taxon>Brassicaceae</taxon>
        <taxon>Brassiceae</taxon>
        <taxon>Brassica</taxon>
    </lineage>
</organism>
<dbReference type="Proteomes" id="UP000011750">
    <property type="component" value="Chromosome A04"/>
</dbReference>
<evidence type="ECO:0000313" key="2">
    <source>
        <dbReference type="Proteomes" id="UP000011750"/>
    </source>
</evidence>
<dbReference type="InParanoid" id="M4EZU4"/>
<dbReference type="EnsemblPlants" id="Bra034337.1">
    <property type="protein sequence ID" value="Bra034337.1-P"/>
    <property type="gene ID" value="Bra034337"/>
</dbReference>
<reference evidence="1" key="3">
    <citation type="submission" date="2023-03" db="UniProtKB">
        <authorList>
            <consortium name="EnsemblPlants"/>
        </authorList>
    </citation>
    <scope>IDENTIFICATION</scope>
    <source>
        <strain evidence="1">cv. Chiifu-401-42</strain>
    </source>
</reference>
<dbReference type="Gramene" id="Bra034337.1">
    <property type="protein sequence ID" value="Bra034337.1-P"/>
    <property type="gene ID" value="Bra034337"/>
</dbReference>
<accession>M4EZU4</accession>
<dbReference type="STRING" id="51351.M4EZU4"/>
<reference evidence="1 2" key="1">
    <citation type="journal article" date="2011" name="Nat. Genet.">
        <title>The genome of the mesopolyploid crop species Brassica rapa.</title>
        <authorList>
            <consortium name="Brassica rapa Genome Sequencing Project Consortium"/>
            <person name="Wang X."/>
            <person name="Wang H."/>
            <person name="Wang J."/>
            <person name="Sun R."/>
            <person name="Wu J."/>
            <person name="Liu S."/>
            <person name="Bai Y."/>
            <person name="Mun J.H."/>
            <person name="Bancroft I."/>
            <person name="Cheng F."/>
            <person name="Huang S."/>
            <person name="Li X."/>
            <person name="Hua W."/>
            <person name="Wang J."/>
            <person name="Wang X."/>
            <person name="Freeling M."/>
            <person name="Pires J.C."/>
            <person name="Paterson A.H."/>
            <person name="Chalhoub B."/>
            <person name="Wang B."/>
            <person name="Hayward A."/>
            <person name="Sharpe A.G."/>
            <person name="Park B.S."/>
            <person name="Weisshaar B."/>
            <person name="Liu B."/>
            <person name="Li B."/>
            <person name="Liu B."/>
            <person name="Tong C."/>
            <person name="Song C."/>
            <person name="Duran C."/>
            <person name="Peng C."/>
            <person name="Geng C."/>
            <person name="Koh C."/>
            <person name="Lin C."/>
            <person name="Edwards D."/>
            <person name="Mu D."/>
            <person name="Shen D."/>
            <person name="Soumpourou E."/>
            <person name="Li F."/>
            <person name="Fraser F."/>
            <person name="Conant G."/>
            <person name="Lassalle G."/>
            <person name="King G.J."/>
            <person name="Bonnema G."/>
            <person name="Tang H."/>
            <person name="Wang H."/>
            <person name="Belcram H."/>
            <person name="Zhou H."/>
            <person name="Hirakawa H."/>
            <person name="Abe H."/>
            <person name="Guo H."/>
            <person name="Wang H."/>
            <person name="Jin H."/>
            <person name="Parkin I.A."/>
            <person name="Batley J."/>
            <person name="Kim J.S."/>
            <person name="Just J."/>
            <person name="Li J."/>
            <person name="Xu J."/>
            <person name="Deng J."/>
            <person name="Kim J.A."/>
            <person name="Li J."/>
            <person name="Yu J."/>
            <person name="Meng J."/>
            <person name="Wang J."/>
            <person name="Min J."/>
            <person name="Poulain J."/>
            <person name="Wang J."/>
            <person name="Hatakeyama K."/>
            <person name="Wu K."/>
            <person name="Wang L."/>
            <person name="Fang L."/>
            <person name="Trick M."/>
            <person name="Links M.G."/>
            <person name="Zhao M."/>
            <person name="Jin M."/>
            <person name="Ramchiary N."/>
            <person name="Drou N."/>
            <person name="Berkman P.J."/>
            <person name="Cai Q."/>
            <person name="Huang Q."/>
            <person name="Li R."/>
            <person name="Tabata S."/>
            <person name="Cheng S."/>
            <person name="Zhang S."/>
            <person name="Zhang S."/>
            <person name="Huang S."/>
            <person name="Sato S."/>
            <person name="Sun S."/>
            <person name="Kwon S.J."/>
            <person name="Choi S.R."/>
            <person name="Lee T.H."/>
            <person name="Fan W."/>
            <person name="Zhao X."/>
            <person name="Tan X."/>
            <person name="Xu X."/>
            <person name="Wang Y."/>
            <person name="Qiu Y."/>
            <person name="Yin Y."/>
            <person name="Li Y."/>
            <person name="Du Y."/>
            <person name="Liao Y."/>
            <person name="Lim Y."/>
            <person name="Narusaka Y."/>
            <person name="Wang Y."/>
            <person name="Wang Z."/>
            <person name="Li Z."/>
            <person name="Wang Z."/>
            <person name="Xiong Z."/>
            <person name="Zhang Z."/>
        </authorList>
    </citation>
    <scope>NUCLEOTIDE SEQUENCE [LARGE SCALE GENOMIC DNA]</scope>
    <source>
        <strain evidence="1 2">cv. Chiifu-401-42</strain>
    </source>
</reference>
<dbReference type="AlphaFoldDB" id="M4EZU4"/>
<dbReference type="HOGENOM" id="CLU_1984709_0_0_1"/>